<dbReference type="AlphaFoldDB" id="A0A7T0KM99"/>
<accession>A0A7T0KM99</accession>
<name>A0A7T0KM99_9CORY</name>
<evidence type="ECO:0008006" key="3">
    <source>
        <dbReference type="Google" id="ProtNLM"/>
    </source>
</evidence>
<keyword evidence="2" id="KW-1185">Reference proteome</keyword>
<organism evidence="1 2">
    <name type="scientific">Corynebacterium qintianiae</name>
    <dbReference type="NCBI Taxonomy" id="2709392"/>
    <lineage>
        <taxon>Bacteria</taxon>
        <taxon>Bacillati</taxon>
        <taxon>Actinomycetota</taxon>
        <taxon>Actinomycetes</taxon>
        <taxon>Mycobacteriales</taxon>
        <taxon>Corynebacteriaceae</taxon>
        <taxon>Corynebacterium</taxon>
    </lineage>
</organism>
<dbReference type="RefSeq" id="WP_165002979.1">
    <property type="nucleotide sequence ID" value="NZ_CP064955.1"/>
</dbReference>
<dbReference type="Proteomes" id="UP000594586">
    <property type="component" value="Chromosome"/>
</dbReference>
<evidence type="ECO:0000313" key="1">
    <source>
        <dbReference type="EMBL" id="QPK83346.1"/>
    </source>
</evidence>
<sequence>MQPHNGMPVFCPWDITQTPGDGCVRISRRRYLPALQQLENWVVDVNARAHPRGTRYPAPAAARAFAHALEWPGSVITGFSALAVYRLPYLVEGHDTTLSCAVAANTVGGPLTPTVVRLTYRPHEVWTVKLRDYPFRIASPAVATVQALKAAGGGVLPAVQLIDCVRRHLGVQEADVLAAGRYRLRRPWLEKVWGLSSALADSPKETEMRLLARDVARQYSLSLREQYPVRSGGRLITVFDFALLEPRIGLMYDGQHHWEYSQRQKDSLINLEATANGWTPLRFSSATLIELPERLGRLLSEKCWG</sequence>
<gene>
    <name evidence="1" type="ORF">G7Y29_00465</name>
</gene>
<evidence type="ECO:0000313" key="2">
    <source>
        <dbReference type="Proteomes" id="UP000594586"/>
    </source>
</evidence>
<protein>
    <recommendedName>
        <fullName evidence="3">DUF559 domain-containing protein</fullName>
    </recommendedName>
</protein>
<dbReference type="EMBL" id="CP064955">
    <property type="protein sequence ID" value="QPK83346.1"/>
    <property type="molecule type" value="Genomic_DNA"/>
</dbReference>
<reference evidence="1 2" key="1">
    <citation type="submission" date="2020-11" db="EMBL/GenBank/DDBJ databases">
        <title>Corynebacterium sp. MC1420.</title>
        <authorList>
            <person name="Zhou J."/>
        </authorList>
    </citation>
    <scope>NUCLEOTIDE SEQUENCE [LARGE SCALE GENOMIC DNA]</scope>
    <source>
        <strain evidence="1 2">MC1420</strain>
    </source>
</reference>
<proteinExistence type="predicted"/>
<dbReference type="KEGG" id="cqn:G7Y29_00465"/>